<organism evidence="1">
    <name type="scientific">marine sediment metagenome</name>
    <dbReference type="NCBI Taxonomy" id="412755"/>
    <lineage>
        <taxon>unclassified sequences</taxon>
        <taxon>metagenomes</taxon>
        <taxon>ecological metagenomes</taxon>
    </lineage>
</organism>
<name>X1ULH5_9ZZZZ</name>
<evidence type="ECO:0000313" key="1">
    <source>
        <dbReference type="EMBL" id="GAJ18374.1"/>
    </source>
</evidence>
<dbReference type="EMBL" id="BARW01039159">
    <property type="protein sequence ID" value="GAJ18374.1"/>
    <property type="molecule type" value="Genomic_DNA"/>
</dbReference>
<protein>
    <submittedName>
        <fullName evidence="1">Uncharacterized protein</fullName>
    </submittedName>
</protein>
<reference evidence="1" key="1">
    <citation type="journal article" date="2014" name="Front. Microbiol.">
        <title>High frequency of phylogenetically diverse reductive dehalogenase-homologous genes in deep subseafloor sedimentary metagenomes.</title>
        <authorList>
            <person name="Kawai M."/>
            <person name="Futagami T."/>
            <person name="Toyoda A."/>
            <person name="Takaki Y."/>
            <person name="Nishi S."/>
            <person name="Hori S."/>
            <person name="Arai W."/>
            <person name="Tsubouchi T."/>
            <person name="Morono Y."/>
            <person name="Uchiyama I."/>
            <person name="Ito T."/>
            <person name="Fujiyama A."/>
            <person name="Inagaki F."/>
            <person name="Takami H."/>
        </authorList>
    </citation>
    <scope>NUCLEOTIDE SEQUENCE</scope>
    <source>
        <strain evidence="1">Expedition CK06-06</strain>
    </source>
</reference>
<feature type="non-terminal residue" evidence="1">
    <location>
        <position position="151"/>
    </location>
</feature>
<accession>X1ULH5</accession>
<dbReference type="AlphaFoldDB" id="X1ULH5"/>
<gene>
    <name evidence="1" type="ORF">S12H4_59773</name>
</gene>
<proteinExistence type="predicted"/>
<comment type="caution">
    <text evidence="1">The sequence shown here is derived from an EMBL/GenBank/DDBJ whole genome shotgun (WGS) entry which is preliminary data.</text>
</comment>
<sequence>MPIEKITPNLEKQLEIAARGDVLLYNKLGGIGDILCARLIFEDMKKMPNIGNVTFAVPRKYLSLIEDHPFIDRKMAVEDINDEVIAGYVFSKDLTQTPGQAEYRTMPNAVRNRSDILAESIGLSLKSHQGHLTFSDREMEFAGQYIKRLGD</sequence>